<keyword evidence="2" id="KW-1185">Reference proteome</keyword>
<dbReference type="PANTHER" id="PTHR35708:SF3">
    <property type="entry name" value="GB|AAD25831.1"/>
    <property type="match status" value="1"/>
</dbReference>
<dbReference type="Proteomes" id="UP001443914">
    <property type="component" value="Unassembled WGS sequence"/>
</dbReference>
<dbReference type="EMBL" id="JBDFQZ010000014">
    <property type="protein sequence ID" value="KAK9663971.1"/>
    <property type="molecule type" value="Genomic_DNA"/>
</dbReference>
<comment type="caution">
    <text evidence="1">The sequence shown here is derived from an EMBL/GenBank/DDBJ whole genome shotgun (WGS) entry which is preliminary data.</text>
</comment>
<accession>A0AAW1GJZ0</accession>
<evidence type="ECO:0000313" key="2">
    <source>
        <dbReference type="Proteomes" id="UP001443914"/>
    </source>
</evidence>
<dbReference type="AlphaFoldDB" id="A0AAW1GJZ0"/>
<dbReference type="PANTHER" id="PTHR35708">
    <property type="entry name" value="GB|AAD25831.1"/>
    <property type="match status" value="1"/>
</dbReference>
<gene>
    <name evidence="1" type="ORF">RND81_14G010200</name>
</gene>
<proteinExistence type="predicted"/>
<sequence>MACYTPRLLPDFCSVFEFRVFNILPHILSSHTMSCHCTPSEIVLEKTRKIIQYPSEELFSEQNIDQISNLSDESISEQKQHEEKTDSTEYCLLTASDALTDSESITHTTSHCSDGSISDEDLIEIELPTGHYVDSEKWYGIQQKWSDCSLESHFRQQNWIEMLNEMNEENFIEIDLCMGSIKCSRFAIQA</sequence>
<name>A0AAW1GJZ0_SAPOF</name>
<reference evidence="1" key="1">
    <citation type="submission" date="2024-03" db="EMBL/GenBank/DDBJ databases">
        <title>WGS assembly of Saponaria officinalis var. Norfolk2.</title>
        <authorList>
            <person name="Jenkins J."/>
            <person name="Shu S."/>
            <person name="Grimwood J."/>
            <person name="Barry K."/>
            <person name="Goodstein D."/>
            <person name="Schmutz J."/>
            <person name="Leebens-Mack J."/>
            <person name="Osbourn A."/>
        </authorList>
    </citation>
    <scope>NUCLEOTIDE SEQUENCE [LARGE SCALE GENOMIC DNA]</scope>
    <source>
        <strain evidence="1">JIC</strain>
    </source>
</reference>
<evidence type="ECO:0000313" key="1">
    <source>
        <dbReference type="EMBL" id="KAK9663971.1"/>
    </source>
</evidence>
<organism evidence="1 2">
    <name type="scientific">Saponaria officinalis</name>
    <name type="common">Common soapwort</name>
    <name type="synonym">Lychnis saponaria</name>
    <dbReference type="NCBI Taxonomy" id="3572"/>
    <lineage>
        <taxon>Eukaryota</taxon>
        <taxon>Viridiplantae</taxon>
        <taxon>Streptophyta</taxon>
        <taxon>Embryophyta</taxon>
        <taxon>Tracheophyta</taxon>
        <taxon>Spermatophyta</taxon>
        <taxon>Magnoliopsida</taxon>
        <taxon>eudicotyledons</taxon>
        <taxon>Gunneridae</taxon>
        <taxon>Pentapetalae</taxon>
        <taxon>Caryophyllales</taxon>
        <taxon>Caryophyllaceae</taxon>
        <taxon>Caryophylleae</taxon>
        <taxon>Saponaria</taxon>
    </lineage>
</organism>
<protein>
    <submittedName>
        <fullName evidence="1">Uncharacterized protein</fullName>
    </submittedName>
</protein>